<proteinExistence type="predicted"/>
<dbReference type="EMBL" id="CP003117">
    <property type="protein sequence ID" value="AET63639.1"/>
    <property type="molecule type" value="Genomic_DNA"/>
</dbReference>
<dbReference type="SUPFAM" id="SSF52317">
    <property type="entry name" value="Class I glutamine amidotransferase-like"/>
    <property type="match status" value="1"/>
</dbReference>
<dbReference type="AlphaFoldDB" id="G7WLP6"/>
<reference evidence="1 2" key="1">
    <citation type="journal article" date="2012" name="PLoS ONE">
        <title>The genome characteristics and predicted function of methyl-group oxidation pathway in the obligate aceticlastic methanogens, Methanosaeta spp.</title>
        <authorList>
            <person name="Zhu J."/>
            <person name="Zheng H."/>
            <person name="Ai G."/>
            <person name="Zhang G."/>
            <person name="Liu D."/>
            <person name="Liu X."/>
            <person name="Dong X."/>
        </authorList>
    </citation>
    <scope>NUCLEOTIDE SEQUENCE [LARGE SCALE GENOMIC DNA]</scope>
    <source>
        <strain evidence="1 2">6Ac</strain>
    </source>
</reference>
<keyword evidence="2" id="KW-1185">Reference proteome</keyword>
<dbReference type="HOGENOM" id="CLU_1444690_0_0_2"/>
<dbReference type="STRING" id="1110509.Mhar_0249"/>
<organism evidence="1 2">
    <name type="scientific">Methanothrix harundinacea (strain 6Ac)</name>
    <name type="common">Methanosaeta harundinacea</name>
    <dbReference type="NCBI Taxonomy" id="1110509"/>
    <lineage>
        <taxon>Archaea</taxon>
        <taxon>Methanobacteriati</taxon>
        <taxon>Methanobacteriota</taxon>
        <taxon>Stenosarchaea group</taxon>
        <taxon>Methanomicrobia</taxon>
        <taxon>Methanotrichales</taxon>
        <taxon>Methanotrichaceae</taxon>
        <taxon>Methanothrix</taxon>
    </lineage>
</organism>
<dbReference type="GeneID" id="12509418"/>
<dbReference type="InterPro" id="IPR029062">
    <property type="entry name" value="Class_I_gatase-like"/>
</dbReference>
<dbReference type="PATRIC" id="fig|1110509.7.peg.286"/>
<evidence type="ECO:0000313" key="1">
    <source>
        <dbReference type="EMBL" id="AET63639.1"/>
    </source>
</evidence>
<name>G7WLP6_METH6</name>
<sequence length="187" mass="20497">MPDIAIIGEKTFLFEKLLAEAGREHQFVKPEVLGSPFLPRFRVLVIPTGFANPEYSKALSSLRAARSRIADFLEKGGIVTVFGPLVPDHDYDWLPIPLRYVGEYENWELVPAADHPSSSLFGAKSADCDGYLIPGEGFETILKDAKGRPVLVLGKVGRGKVVATTIHEFPSLEYLCWAAGEGEPAKL</sequence>
<protein>
    <submittedName>
        <fullName evidence="1">Uncharacterized protein</fullName>
    </submittedName>
</protein>
<dbReference type="RefSeq" id="WP_014585824.1">
    <property type="nucleotide sequence ID" value="NC_017527.1"/>
</dbReference>
<dbReference type="Proteomes" id="UP000005877">
    <property type="component" value="Chromosome"/>
</dbReference>
<accession>G7WLP6</accession>
<dbReference type="KEGG" id="mhi:Mhar_0249"/>
<evidence type="ECO:0000313" key="2">
    <source>
        <dbReference type="Proteomes" id="UP000005877"/>
    </source>
</evidence>
<dbReference type="OrthoDB" id="130109at2157"/>
<gene>
    <name evidence="1" type="ordered locus">Mhar_0249</name>
</gene>